<dbReference type="EMBL" id="CP120988">
    <property type="protein sequence ID" value="WLQ60407.1"/>
    <property type="molecule type" value="Genomic_DNA"/>
</dbReference>
<sequence length="62" mass="6844">MTASTPRPMRLATTPRTADILRRCYRGEPPAGVLERALRMLATADGHLTPDGRIRTAREAAR</sequence>
<gene>
    <name evidence="1" type="ORF">P8A19_35510</name>
</gene>
<dbReference type="RefSeq" id="WP_306069310.1">
    <property type="nucleotide sequence ID" value="NZ_CP120988.1"/>
</dbReference>
<reference evidence="1 2" key="1">
    <citation type="submission" date="2023-03" db="EMBL/GenBank/DDBJ databases">
        <title>Isolation and description of six Streptomyces strains from soil environments, able to metabolize different microbial glucans.</title>
        <authorList>
            <person name="Widen T."/>
            <person name="Larsbrink J."/>
        </authorList>
    </citation>
    <scope>NUCLEOTIDE SEQUENCE [LARGE SCALE GENOMIC DNA]</scope>
    <source>
        <strain evidence="1 2">Alt2</strain>
    </source>
</reference>
<proteinExistence type="predicted"/>
<evidence type="ECO:0000313" key="2">
    <source>
        <dbReference type="Proteomes" id="UP001235744"/>
    </source>
</evidence>
<name>A0ABY9IYL0_9ACTN</name>
<organism evidence="1 2">
    <name type="scientific">Streptomyces poriferorum</name>
    <dbReference type="NCBI Taxonomy" id="2798799"/>
    <lineage>
        <taxon>Bacteria</taxon>
        <taxon>Bacillati</taxon>
        <taxon>Actinomycetota</taxon>
        <taxon>Actinomycetes</taxon>
        <taxon>Kitasatosporales</taxon>
        <taxon>Streptomycetaceae</taxon>
        <taxon>Streptomyces</taxon>
    </lineage>
</organism>
<protein>
    <submittedName>
        <fullName evidence="1">Uncharacterized protein</fullName>
    </submittedName>
</protein>
<accession>A0ABY9IYL0</accession>
<keyword evidence="2" id="KW-1185">Reference proteome</keyword>
<dbReference type="Proteomes" id="UP001235744">
    <property type="component" value="Chromosome"/>
</dbReference>
<evidence type="ECO:0000313" key="1">
    <source>
        <dbReference type="EMBL" id="WLQ60407.1"/>
    </source>
</evidence>